<dbReference type="PANTHER" id="PTHR33498">
    <property type="entry name" value="TRANSPOSASE FOR INSERTION SEQUENCE ELEMENT IS1557"/>
    <property type="match status" value="1"/>
</dbReference>
<protein>
    <recommendedName>
        <fullName evidence="4">Transposase IS204/IS1001/IS1096/IS1165 DDE domain-containing protein</fullName>
    </recommendedName>
</protein>
<accession>A0A5J4QMD8</accession>
<reference evidence="3" key="1">
    <citation type="submission" date="2019-03" db="EMBL/GenBank/DDBJ databases">
        <title>Single cell metagenomics reveals metabolic interactions within the superorganism composed of flagellate Streblomastix strix and complex community of Bacteroidetes bacteria on its surface.</title>
        <authorList>
            <person name="Treitli S.C."/>
            <person name="Kolisko M."/>
            <person name="Husnik F."/>
            <person name="Keeling P."/>
            <person name="Hampl V."/>
        </authorList>
    </citation>
    <scope>NUCLEOTIDE SEQUENCE</scope>
    <source>
        <strain evidence="3">STM</strain>
    </source>
</reference>
<proteinExistence type="predicted"/>
<comment type="caution">
    <text evidence="3">The sequence shown here is derived from an EMBL/GenBank/DDBJ whole genome shotgun (WGS) entry which is preliminary data.</text>
</comment>
<organism evidence="3">
    <name type="scientific">termite gut metagenome</name>
    <dbReference type="NCBI Taxonomy" id="433724"/>
    <lineage>
        <taxon>unclassified sequences</taxon>
        <taxon>metagenomes</taxon>
        <taxon>organismal metagenomes</taxon>
    </lineage>
</organism>
<dbReference type="Pfam" id="PF01610">
    <property type="entry name" value="DDE_Tnp_ISL3"/>
    <property type="match status" value="1"/>
</dbReference>
<dbReference type="PANTHER" id="PTHR33498:SF1">
    <property type="entry name" value="TRANSPOSASE FOR INSERTION SEQUENCE ELEMENT IS1557"/>
    <property type="match status" value="1"/>
</dbReference>
<dbReference type="EMBL" id="SNRY01003065">
    <property type="protein sequence ID" value="KAA6322359.1"/>
    <property type="molecule type" value="Genomic_DNA"/>
</dbReference>
<feature type="domain" description="Transposase IS204/IS1001/IS1096/IS1165 DDE" evidence="1">
    <location>
        <begin position="159"/>
        <end position="393"/>
    </location>
</feature>
<evidence type="ECO:0000313" key="3">
    <source>
        <dbReference type="EMBL" id="KAA6322359.1"/>
    </source>
</evidence>
<dbReference type="Pfam" id="PF13542">
    <property type="entry name" value="HTH_Tnp_ISL3"/>
    <property type="match status" value="1"/>
</dbReference>
<dbReference type="InterPro" id="IPR032877">
    <property type="entry name" value="Transposase_HTH"/>
</dbReference>
<dbReference type="InterPro" id="IPR047951">
    <property type="entry name" value="Transpos_ISL3"/>
</dbReference>
<dbReference type="InterPro" id="IPR002560">
    <property type="entry name" value="Transposase_DDE"/>
</dbReference>
<dbReference type="AlphaFoldDB" id="A0A5J4QMD8"/>
<evidence type="ECO:0008006" key="4">
    <source>
        <dbReference type="Google" id="ProtNLM"/>
    </source>
</evidence>
<evidence type="ECO:0000259" key="1">
    <source>
        <dbReference type="Pfam" id="PF01610"/>
    </source>
</evidence>
<name>A0A5J4QMD8_9ZZZZ</name>
<evidence type="ECO:0000259" key="2">
    <source>
        <dbReference type="Pfam" id="PF13542"/>
    </source>
</evidence>
<feature type="domain" description="Transposase IS204/IS1001/IS1096/IS1165 helix-turn-helix" evidence="2">
    <location>
        <begin position="94"/>
        <end position="143"/>
    </location>
</feature>
<gene>
    <name evidence="3" type="ORF">EZS27_028088</name>
</gene>
<dbReference type="NCBIfam" id="NF033550">
    <property type="entry name" value="transpos_ISL3"/>
    <property type="match status" value="1"/>
</dbReference>
<sequence length="417" mass="48977">MNSTEIFSIALGLARPWKISDVRFESASEVEGELHIYLDFERGSKFSSRTGEQTTAYDTEEKRWQHLNFFQHRCYLHARVPRLQDASGKVYQIEVPWARAGSGFTLMFEAYAMLLIEYEMPVCNVAETLEVTQPRIWRVFDYWINKAVSKDDLSEVKRVGVDETSRRKGHDYITQFVDLDKSRTIFVTEGKDAATVENFVEALENKKGKKENIELVSMDMSPAFISGVMEQLPKSQIVFDKFHLVKLLNEALDEVRRLERKGNELLKNHRYTILRKYENLSLKKKYELDALLPLYPKLGEAYRLRQLFLDVFDVSDAEEAKGYLWFWCDQALEAAIEPFRKFTNTIKAHWWGIVAYFDKRVTNGILEGINAKIQLAKRRARGYRNTQNFMNMIYFLSRNLNSTTHTKRYRAKKWFII</sequence>